<dbReference type="GO" id="GO:0016538">
    <property type="term" value="F:cyclin-dependent protein serine/threonine kinase regulator activity"/>
    <property type="evidence" value="ECO:0007669"/>
    <property type="project" value="TreeGrafter"/>
</dbReference>
<feature type="region of interest" description="Disordered" evidence="1">
    <location>
        <begin position="183"/>
        <end position="203"/>
    </location>
</feature>
<dbReference type="Proteomes" id="UP000008063">
    <property type="component" value="Unassembled WGS sequence"/>
</dbReference>
<dbReference type="STRING" id="936435.F8PNH4"/>
<sequence length="237" mass="26391">MLAATRIHRILNAVSHPEDVAILALWYILRLTQPTKSCALGSSNFTFFDHLVRSGAHTLDEIMFRTFVTAAMLSDKCINDNSFSAKSWNKLTSISMASLNEAEIFALQKLDWNTQISSHEWVAWLWDLRQYHIVATRHEAAEEITRVAANNVGQLLDRLLLTARIHGSGESAVLITRSPDNVHMSSPAAEPSPSMLPQPAEWCPEADPIFHKQQRTIGVAPGAYRAQSFPKTTTTAL</sequence>
<keyword evidence="3" id="KW-1185">Reference proteome</keyword>
<dbReference type="PANTHER" id="PTHR15615">
    <property type="match status" value="1"/>
</dbReference>
<dbReference type="InterPro" id="IPR013922">
    <property type="entry name" value="Cyclin_PHO80-like"/>
</dbReference>
<dbReference type="GO" id="GO:0000307">
    <property type="term" value="C:cyclin-dependent protein kinase holoenzyme complex"/>
    <property type="evidence" value="ECO:0007669"/>
    <property type="project" value="TreeGrafter"/>
</dbReference>
<feature type="compositionally biased region" description="Low complexity" evidence="1">
    <location>
        <begin position="184"/>
        <end position="197"/>
    </location>
</feature>
<feature type="non-terminal residue" evidence="2">
    <location>
        <position position="237"/>
    </location>
</feature>
<dbReference type="HOGENOM" id="CLU_093576_0_0_1"/>
<dbReference type="EMBL" id="GL945477">
    <property type="protein sequence ID" value="EGO01701.1"/>
    <property type="molecule type" value="Genomic_DNA"/>
</dbReference>
<organism evidence="3">
    <name type="scientific">Serpula lacrymans var. lacrymans (strain S7.3)</name>
    <name type="common">Dry rot fungus</name>
    <dbReference type="NCBI Taxonomy" id="936435"/>
    <lineage>
        <taxon>Eukaryota</taxon>
        <taxon>Fungi</taxon>
        <taxon>Dikarya</taxon>
        <taxon>Basidiomycota</taxon>
        <taxon>Agaricomycotina</taxon>
        <taxon>Agaricomycetes</taxon>
        <taxon>Agaricomycetidae</taxon>
        <taxon>Boletales</taxon>
        <taxon>Coniophorineae</taxon>
        <taxon>Serpulaceae</taxon>
        <taxon>Serpula</taxon>
    </lineage>
</organism>
<dbReference type="OrthoDB" id="286814at2759"/>
<evidence type="ECO:0008006" key="4">
    <source>
        <dbReference type="Google" id="ProtNLM"/>
    </source>
</evidence>
<dbReference type="GO" id="GO:0019901">
    <property type="term" value="F:protein kinase binding"/>
    <property type="evidence" value="ECO:0007669"/>
    <property type="project" value="InterPro"/>
</dbReference>
<dbReference type="Gene3D" id="1.10.472.10">
    <property type="entry name" value="Cyclin-like"/>
    <property type="match status" value="1"/>
</dbReference>
<dbReference type="AlphaFoldDB" id="F8PNH4"/>
<proteinExistence type="predicted"/>
<dbReference type="PANTHER" id="PTHR15615:SF27">
    <property type="entry name" value="PHO85 CYCLIN CLG1"/>
    <property type="match status" value="1"/>
</dbReference>
<dbReference type="CDD" id="cd20557">
    <property type="entry name" value="CYCLIN_ScPCL1-like"/>
    <property type="match status" value="1"/>
</dbReference>
<evidence type="ECO:0000256" key="1">
    <source>
        <dbReference type="SAM" id="MobiDB-lite"/>
    </source>
</evidence>
<accession>F8PNH4</accession>
<dbReference type="InParanoid" id="F8PNH4"/>
<reference evidence="3" key="1">
    <citation type="journal article" date="2011" name="Science">
        <title>The plant cell wall-decomposing machinery underlies the functional diversity of forest fungi.</title>
        <authorList>
            <person name="Eastwood D.C."/>
            <person name="Floudas D."/>
            <person name="Binder M."/>
            <person name="Majcherczyk A."/>
            <person name="Schneider P."/>
            <person name="Aerts A."/>
            <person name="Asiegbu F.O."/>
            <person name="Baker S.E."/>
            <person name="Barry K."/>
            <person name="Bendiksby M."/>
            <person name="Blumentritt M."/>
            <person name="Coutinho P.M."/>
            <person name="Cullen D."/>
            <person name="de Vries R.P."/>
            <person name="Gathman A."/>
            <person name="Goodell B."/>
            <person name="Henrissat B."/>
            <person name="Ihrmark K."/>
            <person name="Kauserud H."/>
            <person name="Kohler A."/>
            <person name="LaButti K."/>
            <person name="Lapidus A."/>
            <person name="Lavin J.L."/>
            <person name="Lee Y.-H."/>
            <person name="Lindquist E."/>
            <person name="Lilly W."/>
            <person name="Lucas S."/>
            <person name="Morin E."/>
            <person name="Murat C."/>
            <person name="Oguiza J.A."/>
            <person name="Park J."/>
            <person name="Pisabarro A.G."/>
            <person name="Riley R."/>
            <person name="Rosling A."/>
            <person name="Salamov A."/>
            <person name="Schmidt O."/>
            <person name="Schmutz J."/>
            <person name="Skrede I."/>
            <person name="Stenlid J."/>
            <person name="Wiebenga A."/>
            <person name="Xie X."/>
            <person name="Kuees U."/>
            <person name="Hibbett D.S."/>
            <person name="Hoffmeister D."/>
            <person name="Hoegberg N."/>
            <person name="Martin F."/>
            <person name="Grigoriev I.V."/>
            <person name="Watkinson S.C."/>
        </authorList>
    </citation>
    <scope>NUCLEOTIDE SEQUENCE [LARGE SCALE GENOMIC DNA]</scope>
    <source>
        <strain evidence="3">strain S7.3</strain>
    </source>
</reference>
<dbReference type="GO" id="GO:0005634">
    <property type="term" value="C:nucleus"/>
    <property type="evidence" value="ECO:0007669"/>
    <property type="project" value="TreeGrafter"/>
</dbReference>
<gene>
    <name evidence="2" type="ORF">SERLA73DRAFT_132154</name>
</gene>
<evidence type="ECO:0000313" key="3">
    <source>
        <dbReference type="Proteomes" id="UP000008063"/>
    </source>
</evidence>
<protein>
    <recommendedName>
        <fullName evidence="4">Cyclin N-terminal domain-containing protein</fullName>
    </recommendedName>
</protein>
<evidence type="ECO:0000313" key="2">
    <source>
        <dbReference type="EMBL" id="EGO01701.1"/>
    </source>
</evidence>
<name>F8PNH4_SERL3</name>